<accession>A0A8J2PLM6</accession>
<organism evidence="7 8">
    <name type="scientific">Allacma fusca</name>
    <dbReference type="NCBI Taxonomy" id="39272"/>
    <lineage>
        <taxon>Eukaryota</taxon>
        <taxon>Metazoa</taxon>
        <taxon>Ecdysozoa</taxon>
        <taxon>Arthropoda</taxon>
        <taxon>Hexapoda</taxon>
        <taxon>Collembola</taxon>
        <taxon>Symphypleona</taxon>
        <taxon>Sminthuridae</taxon>
        <taxon>Allacma</taxon>
    </lineage>
</organism>
<dbReference type="GO" id="GO:0008270">
    <property type="term" value="F:zinc ion binding"/>
    <property type="evidence" value="ECO:0007669"/>
    <property type="project" value="UniProtKB-KW"/>
</dbReference>
<evidence type="ECO:0000256" key="1">
    <source>
        <dbReference type="ARBA" id="ARBA00022723"/>
    </source>
</evidence>
<keyword evidence="3" id="KW-0862">Zinc</keyword>
<dbReference type="CDD" id="cd20071">
    <property type="entry name" value="SET_SMYD"/>
    <property type="match status" value="1"/>
</dbReference>
<dbReference type="PANTHER" id="PTHR46455:SF5">
    <property type="entry name" value="SET AND MYND DOMAIN CONTAINING, ARTHROPOD-SPECIFIC, MEMBER 4, ISOFORM A"/>
    <property type="match status" value="1"/>
</dbReference>
<comment type="caution">
    <text evidence="7">The sequence shown here is derived from an EMBL/GenBank/DDBJ whole genome shotgun (WGS) entry which is preliminary data.</text>
</comment>
<gene>
    <name evidence="7" type="ORF">AFUS01_LOCUS29033</name>
</gene>
<evidence type="ECO:0000256" key="2">
    <source>
        <dbReference type="ARBA" id="ARBA00022771"/>
    </source>
</evidence>
<feature type="domain" description="MYND-type" evidence="6">
    <location>
        <begin position="567"/>
        <end position="603"/>
    </location>
</feature>
<name>A0A8J2PLM6_9HEXA</name>
<dbReference type="InterPro" id="IPR053010">
    <property type="entry name" value="SET_SmydA-8"/>
</dbReference>
<evidence type="ECO:0000256" key="3">
    <source>
        <dbReference type="ARBA" id="ARBA00022833"/>
    </source>
</evidence>
<dbReference type="PROSITE" id="PS01360">
    <property type="entry name" value="ZF_MYND_1"/>
    <property type="match status" value="2"/>
</dbReference>
<evidence type="ECO:0000313" key="8">
    <source>
        <dbReference type="Proteomes" id="UP000708208"/>
    </source>
</evidence>
<dbReference type="OrthoDB" id="265717at2759"/>
<protein>
    <recommendedName>
        <fullName evidence="9">Protein msta</fullName>
    </recommendedName>
</protein>
<keyword evidence="8" id="KW-1185">Reference proteome</keyword>
<evidence type="ECO:0000313" key="7">
    <source>
        <dbReference type="EMBL" id="CAG7818534.1"/>
    </source>
</evidence>
<keyword evidence="1" id="KW-0479">Metal-binding</keyword>
<evidence type="ECO:0000259" key="6">
    <source>
        <dbReference type="PROSITE" id="PS50865"/>
    </source>
</evidence>
<dbReference type="PROSITE" id="PS50865">
    <property type="entry name" value="ZF_MYND_2"/>
    <property type="match status" value="2"/>
</dbReference>
<keyword evidence="2 4" id="KW-0863">Zinc-finger</keyword>
<feature type="domain" description="SET" evidence="5">
    <location>
        <begin position="39"/>
        <end position="299"/>
    </location>
</feature>
<dbReference type="AlphaFoldDB" id="A0A8J2PLM6"/>
<dbReference type="Proteomes" id="UP000708208">
    <property type="component" value="Unassembled WGS sequence"/>
</dbReference>
<feature type="domain" description="MYND-type" evidence="6">
    <location>
        <begin position="5"/>
        <end position="41"/>
    </location>
</feature>
<dbReference type="EMBL" id="CAJVCH010423152">
    <property type="protein sequence ID" value="CAG7818534.1"/>
    <property type="molecule type" value="Genomic_DNA"/>
</dbReference>
<evidence type="ECO:0000259" key="5">
    <source>
        <dbReference type="PROSITE" id="PS50280"/>
    </source>
</evidence>
<evidence type="ECO:0008006" key="9">
    <source>
        <dbReference type="Google" id="ProtNLM"/>
    </source>
</evidence>
<sequence>MESKCEVCNEPAHQKCSGCLAAFYCSPIHQKEHWKAHQKSCAYFVIRDDPQLGKGFYASRNIKAGAIIHEEMPFVFAPSWPVISFKDVCYCIGCGVSNRRTRNPPSLKRCVRCTWPFCSLECLKIHTDNECQIFESKRLFFPPTSIDPMNIPDLLLMIRTAVAKKKHPRVFQEILQLRSTSDEPFLDCCIRGDHNIERTLGCISPFVDSYDLQISLQDFIKLIKILLMNCHSDFDRTILENAFTVPGQMTDCLYPKASQMQHSCSPNCSWVISWKPDFKIRVRTTVPIKRGEPLKINYYFRGGLKNRMDRVQTIRCKTGQWCKCWRCNDPTELGIFASALICSKKCGNKKDGPIGYILPEDPLSLTLSSHWRCNICGFRKTGSTTIKKLGDAILLMEIGCSSNSDIEALITFSKDLINKHSGKTVHPNHWLIQEATRVILRYLPPHFKHFMDLETSQYYVQCGQYLMSIQDVVSPGISYDRAVLQKQIATALQDQVPELCAQKMYKEALSTIEECLKLQSEALTYFKDEFPNNNGRVSDADELRIAMSSATSSRDEIASMIDDEFKCVVCGKQGYQNCPQCHLVTYCSAEHRQKHWKLHRKSCSCFVIKEGSGSNKGSFALRNLEAGTVILEEAPVVYGPSWDISSFSTSFCVTCGFELRLVESDSETRCSKCNWPSCCLECHLIHSENECKIFEMAGNKLNFPPVGHFTPGEIRDLVLIIRATILKKKNPSIYQQILELESDSTESNDSDCSVEAAFLPLVNSDGANIDQEEFKKLFKILRINCHSTAIALPDYEISDSTSHKNDIQDIVSPGSTLSRAFLQKQIATAMLQKHVRKELHNQKRHQEALRNLQFCLKLLTEAYNYYEVSNIKRSILTQMKMEIDHTTAASMTLAKALESKGTIHVRSG</sequence>
<dbReference type="PROSITE" id="PS50280">
    <property type="entry name" value="SET"/>
    <property type="match status" value="1"/>
</dbReference>
<proteinExistence type="predicted"/>
<reference evidence="7" key="1">
    <citation type="submission" date="2021-06" db="EMBL/GenBank/DDBJ databases">
        <authorList>
            <person name="Hodson N. C."/>
            <person name="Mongue J. A."/>
            <person name="Jaron S. K."/>
        </authorList>
    </citation>
    <scope>NUCLEOTIDE SEQUENCE</scope>
</reference>
<dbReference type="InterPro" id="IPR001214">
    <property type="entry name" value="SET_dom"/>
</dbReference>
<dbReference type="InterPro" id="IPR002893">
    <property type="entry name" value="Znf_MYND"/>
</dbReference>
<dbReference type="Pfam" id="PF01753">
    <property type="entry name" value="zf-MYND"/>
    <property type="match status" value="2"/>
</dbReference>
<dbReference type="PANTHER" id="PTHR46455">
    <property type="entry name" value="SET AND MYND DOMAIN CONTAINING, ARTHROPOD-SPECIFIC, MEMBER 4, ISOFORM A"/>
    <property type="match status" value="1"/>
</dbReference>
<evidence type="ECO:0000256" key="4">
    <source>
        <dbReference type="PROSITE-ProRule" id="PRU00134"/>
    </source>
</evidence>
<dbReference type="Pfam" id="PF00856">
    <property type="entry name" value="SET"/>
    <property type="match status" value="1"/>
</dbReference>